<accession>A0A387BQ97</accession>
<feature type="transmembrane region" description="Helical" evidence="1">
    <location>
        <begin position="104"/>
        <end position="131"/>
    </location>
</feature>
<protein>
    <submittedName>
        <fullName evidence="2">Uncharacterized protein</fullName>
    </submittedName>
</protein>
<dbReference type="Proteomes" id="UP000275069">
    <property type="component" value="Chromosome"/>
</dbReference>
<proteinExistence type="predicted"/>
<dbReference type="RefSeq" id="WP_120788732.1">
    <property type="nucleotide sequence ID" value="NZ_CP032624.1"/>
</dbReference>
<sequence length="196" mass="20335">MDRRQQRALRGAGAAALAVFVAAFFHVAGGGAAPSPLALGASFVLAAPACVLLAGRRPALWRLALSVALSQFALHFLFGLGQPSDVRFDGDTAMAGMPGMRLDVAGGAGAAATSSMWAGHVAAALVTIVAIRHGENLLRRMLELAVRFVVRAISLSSVLVSPRRLVAARRALPAVLAPQFLSGAWSHRGPPVRFAL</sequence>
<reference evidence="2 3" key="1">
    <citation type="submission" date="2018-09" db="EMBL/GenBank/DDBJ databases">
        <title>Genome sequencing of strain 2DFW10M-5.</title>
        <authorList>
            <person name="Heo J."/>
            <person name="Kim S.-J."/>
            <person name="Kwon S.-W."/>
        </authorList>
    </citation>
    <scope>NUCLEOTIDE SEQUENCE [LARGE SCALE GENOMIC DNA]</scope>
    <source>
        <strain evidence="2 3">2DFW10M-5</strain>
    </source>
</reference>
<evidence type="ECO:0000313" key="2">
    <source>
        <dbReference type="EMBL" id="AYG03200.1"/>
    </source>
</evidence>
<dbReference type="EMBL" id="CP032624">
    <property type="protein sequence ID" value="AYG03200.1"/>
    <property type="molecule type" value="Genomic_DNA"/>
</dbReference>
<dbReference type="AlphaFoldDB" id="A0A387BQ97"/>
<evidence type="ECO:0000256" key="1">
    <source>
        <dbReference type="SAM" id="Phobius"/>
    </source>
</evidence>
<name>A0A387BQ97_9MICO</name>
<feature type="transmembrane region" description="Helical" evidence="1">
    <location>
        <begin position="12"/>
        <end position="29"/>
    </location>
</feature>
<keyword evidence="1" id="KW-1133">Transmembrane helix</keyword>
<keyword evidence="1" id="KW-0472">Membrane</keyword>
<evidence type="ECO:0000313" key="3">
    <source>
        <dbReference type="Proteomes" id="UP000275069"/>
    </source>
</evidence>
<feature type="transmembrane region" description="Helical" evidence="1">
    <location>
        <begin position="35"/>
        <end position="53"/>
    </location>
</feature>
<feature type="transmembrane region" description="Helical" evidence="1">
    <location>
        <begin position="60"/>
        <end position="78"/>
    </location>
</feature>
<dbReference type="OrthoDB" id="5125396at2"/>
<keyword evidence="1" id="KW-0812">Transmembrane</keyword>
<gene>
    <name evidence="2" type="ORF">D7I44_06420</name>
</gene>
<dbReference type="KEGG" id="gry:D7I44_06420"/>
<keyword evidence="3" id="KW-1185">Reference proteome</keyword>
<organism evidence="2 3">
    <name type="scientific">Gryllotalpicola protaetiae</name>
    <dbReference type="NCBI Taxonomy" id="2419771"/>
    <lineage>
        <taxon>Bacteria</taxon>
        <taxon>Bacillati</taxon>
        <taxon>Actinomycetota</taxon>
        <taxon>Actinomycetes</taxon>
        <taxon>Micrococcales</taxon>
        <taxon>Microbacteriaceae</taxon>
        <taxon>Gryllotalpicola</taxon>
    </lineage>
</organism>